<dbReference type="KEGG" id="salj:SMD11_1014"/>
<evidence type="ECO:0000313" key="2">
    <source>
        <dbReference type="Proteomes" id="UP000195755"/>
    </source>
</evidence>
<accession>A0A1Z2KXC0</accession>
<gene>
    <name evidence="1" type="ORF">SMD11_1014</name>
</gene>
<sequence>MFSNRLLHRQLPNRVLLPARSAAPWPAARSALEEAAAGTSDLASLPLDDQGGELGERRAMFTVARDCFAARYGLTDPSVIEPPDHLDRPDFGLVLALRMGAL</sequence>
<organism evidence="1 2">
    <name type="scientific">Streptomyces albireticuli</name>
    <dbReference type="NCBI Taxonomy" id="1940"/>
    <lineage>
        <taxon>Bacteria</taxon>
        <taxon>Bacillati</taxon>
        <taxon>Actinomycetota</taxon>
        <taxon>Actinomycetes</taxon>
        <taxon>Kitasatosporales</taxon>
        <taxon>Streptomycetaceae</taxon>
        <taxon>Streptomyces</taxon>
    </lineage>
</organism>
<evidence type="ECO:0000313" key="1">
    <source>
        <dbReference type="EMBL" id="ARZ66679.1"/>
    </source>
</evidence>
<dbReference type="EMBL" id="CP021744">
    <property type="protein sequence ID" value="ARZ66679.1"/>
    <property type="molecule type" value="Genomic_DNA"/>
</dbReference>
<dbReference type="OrthoDB" id="3218567at2"/>
<dbReference type="AlphaFoldDB" id="A0A1Z2KXC0"/>
<reference evidence="1 2" key="1">
    <citation type="submission" date="2017-06" db="EMBL/GenBank/DDBJ databases">
        <title>Streptomyces albireticuli Genome sequencing and assembly.</title>
        <authorList>
            <person name="Wang Y."/>
            <person name="Du B."/>
            <person name="Ding Y."/>
            <person name="Liu H."/>
            <person name="Hou Q."/>
            <person name="Liu K."/>
            <person name="Yao L."/>
            <person name="Wang C."/>
        </authorList>
    </citation>
    <scope>NUCLEOTIDE SEQUENCE [LARGE SCALE GENOMIC DNA]</scope>
    <source>
        <strain evidence="1 2">MDJK11</strain>
    </source>
</reference>
<dbReference type="Proteomes" id="UP000195755">
    <property type="component" value="Chromosome"/>
</dbReference>
<proteinExistence type="predicted"/>
<name>A0A1Z2KXC0_9ACTN</name>
<dbReference type="RefSeq" id="WP_087925257.1">
    <property type="nucleotide sequence ID" value="NZ_CP021744.1"/>
</dbReference>
<protein>
    <submittedName>
        <fullName evidence="1">Uncharacterized protein</fullName>
    </submittedName>
</protein>